<proteinExistence type="evidence at transcript level"/>
<protein>
    <submittedName>
        <fullName evidence="10">Cytochrome P450</fullName>
    </submittedName>
</protein>
<dbReference type="GO" id="GO:0004497">
    <property type="term" value="F:monooxygenase activity"/>
    <property type="evidence" value="ECO:0007669"/>
    <property type="project" value="UniProtKB-KW"/>
</dbReference>
<evidence type="ECO:0000256" key="1">
    <source>
        <dbReference type="ARBA" id="ARBA00001971"/>
    </source>
</evidence>
<evidence type="ECO:0000256" key="8">
    <source>
        <dbReference type="PIRSR" id="PIRSR602401-1"/>
    </source>
</evidence>
<dbReference type="PRINTS" id="PR00385">
    <property type="entry name" value="P450"/>
</dbReference>
<dbReference type="InterPro" id="IPR050479">
    <property type="entry name" value="CYP11_CYP27_families"/>
</dbReference>
<evidence type="ECO:0000256" key="3">
    <source>
        <dbReference type="ARBA" id="ARBA00022617"/>
    </source>
</evidence>
<dbReference type="InterPro" id="IPR002401">
    <property type="entry name" value="Cyt_P450_E_grp-I"/>
</dbReference>
<dbReference type="EMBL" id="OQ675349">
    <property type="protein sequence ID" value="WET52810.1"/>
    <property type="molecule type" value="mRNA"/>
</dbReference>
<dbReference type="PANTHER" id="PTHR24279:SF120">
    <property type="entry name" value="CYTOCHROME P450"/>
    <property type="match status" value="1"/>
</dbReference>
<name>A0A9Y1LQG6_9CUCU</name>
<keyword evidence="4 8" id="KW-0479">Metal-binding</keyword>
<comment type="cofactor">
    <cofactor evidence="1 8">
        <name>heme</name>
        <dbReference type="ChEBI" id="CHEBI:30413"/>
    </cofactor>
</comment>
<keyword evidence="7 9" id="KW-0503">Monooxygenase</keyword>
<dbReference type="InterPro" id="IPR001128">
    <property type="entry name" value="Cyt_P450"/>
</dbReference>
<evidence type="ECO:0000313" key="10">
    <source>
        <dbReference type="EMBL" id="WET52810.1"/>
    </source>
</evidence>
<evidence type="ECO:0000256" key="4">
    <source>
        <dbReference type="ARBA" id="ARBA00022723"/>
    </source>
</evidence>
<dbReference type="GO" id="GO:0005506">
    <property type="term" value="F:iron ion binding"/>
    <property type="evidence" value="ECO:0007669"/>
    <property type="project" value="InterPro"/>
</dbReference>
<dbReference type="AlphaFoldDB" id="A0A9Y1LQG6"/>
<evidence type="ECO:0000256" key="7">
    <source>
        <dbReference type="ARBA" id="ARBA00023033"/>
    </source>
</evidence>
<dbReference type="GO" id="GO:0016705">
    <property type="term" value="F:oxidoreductase activity, acting on paired donors, with incorporation or reduction of molecular oxygen"/>
    <property type="evidence" value="ECO:0007669"/>
    <property type="project" value="InterPro"/>
</dbReference>
<organism evidence="10">
    <name type="scientific">Phaedon brassicae</name>
    <name type="common">daikon leaf beetle</name>
    <dbReference type="NCBI Taxonomy" id="154011"/>
    <lineage>
        <taxon>Eukaryota</taxon>
        <taxon>Metazoa</taxon>
        <taxon>Ecdysozoa</taxon>
        <taxon>Arthropoda</taxon>
        <taxon>Hexapoda</taxon>
        <taxon>Insecta</taxon>
        <taxon>Pterygota</taxon>
        <taxon>Neoptera</taxon>
        <taxon>Endopterygota</taxon>
        <taxon>Coleoptera</taxon>
        <taxon>Polyphaga</taxon>
        <taxon>Cucujiformia</taxon>
        <taxon>Chrysomeloidea</taxon>
        <taxon>Chrysomelidae</taxon>
        <taxon>Chrysomelinae</taxon>
        <taxon>Chrysomelini</taxon>
        <taxon>Phaedon</taxon>
    </lineage>
</organism>
<dbReference type="InterPro" id="IPR017972">
    <property type="entry name" value="Cyt_P450_CS"/>
</dbReference>
<dbReference type="InterPro" id="IPR036396">
    <property type="entry name" value="Cyt_P450_sf"/>
</dbReference>
<sequence length="472" mass="53710">MLSRQVIRFLLLNKCSTRSASGSALDFRDLPEPKGLPLVGTTLSLLAAGGPAKLHEYINGRHEKLGPIFKDNVGPVTAVFLSDPDEMRAVFAKEGKYPIHIKPESWLIYNEKFGCSRGLFFMDGEEWLHFRRIMNKLLLKGDLSWIEDSCDVASQLLIDTIKANTKQELPNVEDTLYKWSLDVIVSILVGKRTYQQYHKEMEPLVQNLAATIHLVFRTTSKMQLLPARLAEKYQLTRWKNFEKSVNDALGSAYKMLDYLQSNFGETDGLLAKMIHEEVPKKELDRIVVDLILGAGDTTAYSMAWILFAISKHTEVQHELRRQLRSDEKTHLLKNVVRETLRLYPVAPFLTRIIPEEVVVCGYTIPANTLIVMSIYTSGRSEKYFKDPNTFIPDRWLRNGSAGSTAIQQASLPFGMGSRSCIGKKIAETQFQMTLKKVVENFHVEIRNADQIENVMQMVSKPSKPLKLQFNKI</sequence>
<dbReference type="GO" id="GO:0020037">
    <property type="term" value="F:heme binding"/>
    <property type="evidence" value="ECO:0007669"/>
    <property type="project" value="InterPro"/>
</dbReference>
<keyword evidence="6 8" id="KW-0408">Iron</keyword>
<dbReference type="CDD" id="cd11054">
    <property type="entry name" value="CYP24A1-like"/>
    <property type="match status" value="1"/>
</dbReference>
<dbReference type="PRINTS" id="PR00463">
    <property type="entry name" value="EP450I"/>
</dbReference>
<keyword evidence="3 8" id="KW-0349">Heme</keyword>
<dbReference type="Gene3D" id="1.10.630.10">
    <property type="entry name" value="Cytochrome P450"/>
    <property type="match status" value="1"/>
</dbReference>
<evidence type="ECO:0000256" key="6">
    <source>
        <dbReference type="ARBA" id="ARBA00023004"/>
    </source>
</evidence>
<evidence type="ECO:0000256" key="9">
    <source>
        <dbReference type="RuleBase" id="RU000461"/>
    </source>
</evidence>
<dbReference type="PANTHER" id="PTHR24279">
    <property type="entry name" value="CYTOCHROME P450"/>
    <property type="match status" value="1"/>
</dbReference>
<comment type="similarity">
    <text evidence="2 9">Belongs to the cytochrome P450 family.</text>
</comment>
<dbReference type="SUPFAM" id="SSF48264">
    <property type="entry name" value="Cytochrome P450"/>
    <property type="match status" value="1"/>
</dbReference>
<dbReference type="PROSITE" id="PS00086">
    <property type="entry name" value="CYTOCHROME_P450"/>
    <property type="match status" value="1"/>
</dbReference>
<keyword evidence="5 9" id="KW-0560">Oxidoreductase</keyword>
<evidence type="ECO:0000256" key="5">
    <source>
        <dbReference type="ARBA" id="ARBA00023002"/>
    </source>
</evidence>
<reference evidence="10" key="1">
    <citation type="submission" date="2023-03" db="EMBL/GenBank/DDBJ databases">
        <title>Sublethal effects of Halofenozide on larval development and detoxification in the brassica leaf beetle Phaedon brassicae (Coleoptera: Chrysomelidae).</title>
        <authorList>
            <person name="Zhang W."/>
        </authorList>
    </citation>
    <scope>NUCLEOTIDE SEQUENCE</scope>
    <source>
        <strain evidence="10">Jxau</strain>
    </source>
</reference>
<evidence type="ECO:0000256" key="2">
    <source>
        <dbReference type="ARBA" id="ARBA00010617"/>
    </source>
</evidence>
<dbReference type="Pfam" id="PF00067">
    <property type="entry name" value="p450"/>
    <property type="match status" value="1"/>
</dbReference>
<accession>A0A9Y1LQG6</accession>
<feature type="binding site" description="axial binding residue" evidence="8">
    <location>
        <position position="420"/>
    </location>
    <ligand>
        <name>heme</name>
        <dbReference type="ChEBI" id="CHEBI:30413"/>
    </ligand>
    <ligandPart>
        <name>Fe</name>
        <dbReference type="ChEBI" id="CHEBI:18248"/>
    </ligandPart>
</feature>